<reference evidence="7 8" key="1">
    <citation type="submission" date="2023-07" db="EMBL/GenBank/DDBJ databases">
        <title>Sequencing the genomes of 1000 actinobacteria strains.</title>
        <authorList>
            <person name="Klenk H.-P."/>
        </authorList>
    </citation>
    <scope>NUCLEOTIDE SEQUENCE [LARGE SCALE GENOMIC DNA]</scope>
    <source>
        <strain evidence="7 8">DSM 44710</strain>
    </source>
</reference>
<dbReference type="InterPro" id="IPR036388">
    <property type="entry name" value="WH-like_DNA-bd_sf"/>
</dbReference>
<feature type="domain" description="RNA polymerase sigma-70 region 2" evidence="6">
    <location>
        <begin position="23"/>
        <end position="89"/>
    </location>
</feature>
<dbReference type="PANTHER" id="PTHR43133:SF8">
    <property type="entry name" value="RNA POLYMERASE SIGMA FACTOR HI_1459-RELATED"/>
    <property type="match status" value="1"/>
</dbReference>
<dbReference type="SUPFAM" id="SSF88659">
    <property type="entry name" value="Sigma3 and sigma4 domains of RNA polymerase sigma factors"/>
    <property type="match status" value="1"/>
</dbReference>
<comment type="similarity">
    <text evidence="1">Belongs to the sigma-70 factor family. ECF subfamily.</text>
</comment>
<dbReference type="RefSeq" id="WP_306830713.1">
    <property type="nucleotide sequence ID" value="NZ_JAUSRA010000001.1"/>
</dbReference>
<dbReference type="InterPro" id="IPR013324">
    <property type="entry name" value="RNA_pol_sigma_r3/r4-like"/>
</dbReference>
<evidence type="ECO:0000256" key="3">
    <source>
        <dbReference type="ARBA" id="ARBA00023082"/>
    </source>
</evidence>
<keyword evidence="8" id="KW-1185">Reference proteome</keyword>
<keyword evidence="3" id="KW-0731">Sigma factor</keyword>
<dbReference type="InterPro" id="IPR014284">
    <property type="entry name" value="RNA_pol_sigma-70_dom"/>
</dbReference>
<organism evidence="7 8">
    <name type="scientific">Catenuloplanes nepalensis</name>
    <dbReference type="NCBI Taxonomy" id="587533"/>
    <lineage>
        <taxon>Bacteria</taxon>
        <taxon>Bacillati</taxon>
        <taxon>Actinomycetota</taxon>
        <taxon>Actinomycetes</taxon>
        <taxon>Micromonosporales</taxon>
        <taxon>Micromonosporaceae</taxon>
        <taxon>Catenuloplanes</taxon>
    </lineage>
</organism>
<evidence type="ECO:0000256" key="2">
    <source>
        <dbReference type="ARBA" id="ARBA00023015"/>
    </source>
</evidence>
<accession>A0ABT9MUN5</accession>
<evidence type="ECO:0000256" key="4">
    <source>
        <dbReference type="ARBA" id="ARBA00023125"/>
    </source>
</evidence>
<proteinExistence type="inferred from homology"/>
<evidence type="ECO:0000256" key="5">
    <source>
        <dbReference type="ARBA" id="ARBA00023163"/>
    </source>
</evidence>
<dbReference type="Gene3D" id="1.10.10.10">
    <property type="entry name" value="Winged helix-like DNA-binding domain superfamily/Winged helix DNA-binding domain"/>
    <property type="match status" value="1"/>
</dbReference>
<dbReference type="EMBL" id="JAUSRA010000001">
    <property type="protein sequence ID" value="MDP9795144.1"/>
    <property type="molecule type" value="Genomic_DNA"/>
</dbReference>
<dbReference type="SUPFAM" id="SSF88946">
    <property type="entry name" value="Sigma2 domain of RNA polymerase sigma factors"/>
    <property type="match status" value="1"/>
</dbReference>
<evidence type="ECO:0000313" key="8">
    <source>
        <dbReference type="Proteomes" id="UP001240984"/>
    </source>
</evidence>
<evidence type="ECO:0000256" key="1">
    <source>
        <dbReference type="ARBA" id="ARBA00010641"/>
    </source>
</evidence>
<dbReference type="Gene3D" id="1.10.1740.10">
    <property type="match status" value="1"/>
</dbReference>
<gene>
    <name evidence="7" type="ORF">J2S43_003656</name>
</gene>
<keyword evidence="5" id="KW-0804">Transcription</keyword>
<protein>
    <submittedName>
        <fullName evidence="7">RNA polymerase sigma factor (Sigma-70 family)</fullName>
    </submittedName>
</protein>
<dbReference type="InterPro" id="IPR007627">
    <property type="entry name" value="RNA_pol_sigma70_r2"/>
</dbReference>
<dbReference type="Proteomes" id="UP001240984">
    <property type="component" value="Unassembled WGS sequence"/>
</dbReference>
<dbReference type="InterPro" id="IPR039425">
    <property type="entry name" value="RNA_pol_sigma-70-like"/>
</dbReference>
<comment type="caution">
    <text evidence="7">The sequence shown here is derived from an EMBL/GenBank/DDBJ whole genome shotgun (WGS) entry which is preliminary data.</text>
</comment>
<dbReference type="Pfam" id="PF04542">
    <property type="entry name" value="Sigma70_r2"/>
    <property type="match status" value="1"/>
</dbReference>
<dbReference type="PANTHER" id="PTHR43133">
    <property type="entry name" value="RNA POLYMERASE ECF-TYPE SIGMA FACTO"/>
    <property type="match status" value="1"/>
</dbReference>
<keyword evidence="2" id="KW-0805">Transcription regulation</keyword>
<keyword evidence="4" id="KW-0238">DNA-binding</keyword>
<dbReference type="InterPro" id="IPR013325">
    <property type="entry name" value="RNA_pol_sigma_r2"/>
</dbReference>
<name>A0ABT9MUN5_9ACTN</name>
<evidence type="ECO:0000313" key="7">
    <source>
        <dbReference type="EMBL" id="MDP9795144.1"/>
    </source>
</evidence>
<dbReference type="NCBIfam" id="TIGR02937">
    <property type="entry name" value="sigma70-ECF"/>
    <property type="match status" value="1"/>
</dbReference>
<evidence type="ECO:0000259" key="6">
    <source>
        <dbReference type="Pfam" id="PF04542"/>
    </source>
</evidence>
<sequence>MTTDLPAVVDAAAAGDRAAWDVLVERYGRLVWAIARGFRLGDADAADVSQAVWLRLVENLDGIRDPGALASWLGTTTRREALAVLRRRSDVPLSDLDDTDAGDEPPPWHGVLAEERDRELWRAFDRLPHRCQRLLRLLVIEPAGYSAAAAALDVPIGSLGPTRARCLHALRAELRTADGDE</sequence>